<name>A0ACC3ALN0_9EURO</name>
<comment type="caution">
    <text evidence="1">The sequence shown here is derived from an EMBL/GenBank/DDBJ whole genome shotgun (WGS) entry which is preliminary data.</text>
</comment>
<dbReference type="Proteomes" id="UP001172386">
    <property type="component" value="Unassembled WGS sequence"/>
</dbReference>
<gene>
    <name evidence="1" type="ORF">H2198_000104</name>
</gene>
<keyword evidence="2" id="KW-1185">Reference proteome</keyword>
<proteinExistence type="predicted"/>
<dbReference type="EMBL" id="JAPDRQ010000001">
    <property type="protein sequence ID" value="KAJ9664758.1"/>
    <property type="molecule type" value="Genomic_DNA"/>
</dbReference>
<sequence>MAYWGIAYALGPNYNKAWIRFDAEDLKRSIPEATIALRRAQQLARHATPTERAVIEAASSRFPSEANVNDLTDFARVNQAYADAMRSVYHGHSNDLDVITLFVEALICIRPRRLWDLNTGEPTTEETVEGRVALERGMALPRGHDHPAFCHLYIHLMEMSPFPELALPAADRLRRLVPDGSHLQHMATHIDIACGDYRHGVDSNRDAMLVDDKYFAREKGSILYTVYRAHNIHVLIYAALMSGRQEDAISAAKRLPEVLTEEVLAIKTPPMADWAEGMLTGLIHALIRFGRWGDILQLEIPQNREILCSTTAMTFYARGIALGALGRIKEAEAAREDFEVSRATCLSTRLISASCKVVDMLKVASLMLQGEIEYRKGDFGASFSHLHEAIKYEDMLAYSDPPAWMQPVRHALGALLLEQGRVDEAETVFKEDLGLSDSLPRRKARINNVWGLHGLYECFQKSRKDDEARKIRLQRDIAMALADVPIQASCFCRLEAFEDYNRWGSSR</sequence>
<reference evidence="1" key="1">
    <citation type="submission" date="2022-10" db="EMBL/GenBank/DDBJ databases">
        <title>Culturing micro-colonial fungi from biological soil crusts in the Mojave desert and describing Neophaeococcomyces mojavensis, and introducing the new genera and species Taxawa tesnikishii.</title>
        <authorList>
            <person name="Kurbessoian T."/>
            <person name="Stajich J.E."/>
        </authorList>
    </citation>
    <scope>NUCLEOTIDE SEQUENCE</scope>
    <source>
        <strain evidence="1">JES_112</strain>
    </source>
</reference>
<evidence type="ECO:0000313" key="1">
    <source>
        <dbReference type="EMBL" id="KAJ9664758.1"/>
    </source>
</evidence>
<organism evidence="1 2">
    <name type="scientific">Neophaeococcomyces mojaviensis</name>
    <dbReference type="NCBI Taxonomy" id="3383035"/>
    <lineage>
        <taxon>Eukaryota</taxon>
        <taxon>Fungi</taxon>
        <taxon>Dikarya</taxon>
        <taxon>Ascomycota</taxon>
        <taxon>Pezizomycotina</taxon>
        <taxon>Eurotiomycetes</taxon>
        <taxon>Chaetothyriomycetidae</taxon>
        <taxon>Chaetothyriales</taxon>
        <taxon>Chaetothyriales incertae sedis</taxon>
        <taxon>Neophaeococcomyces</taxon>
    </lineage>
</organism>
<evidence type="ECO:0000313" key="2">
    <source>
        <dbReference type="Proteomes" id="UP001172386"/>
    </source>
</evidence>
<accession>A0ACC3ALN0</accession>
<protein>
    <submittedName>
        <fullName evidence="1">Uncharacterized protein</fullName>
    </submittedName>
</protein>